<accession>A0A1D1W8S4</accession>
<organism evidence="3 4">
    <name type="scientific">Ramazzottius varieornatus</name>
    <name type="common">Water bear</name>
    <name type="synonym">Tardigrade</name>
    <dbReference type="NCBI Taxonomy" id="947166"/>
    <lineage>
        <taxon>Eukaryota</taxon>
        <taxon>Metazoa</taxon>
        <taxon>Ecdysozoa</taxon>
        <taxon>Tardigrada</taxon>
        <taxon>Eutardigrada</taxon>
        <taxon>Parachela</taxon>
        <taxon>Hypsibioidea</taxon>
        <taxon>Ramazzottiidae</taxon>
        <taxon>Ramazzottius</taxon>
    </lineage>
</organism>
<gene>
    <name evidence="3" type="primary">RvY_18886-1</name>
    <name evidence="3" type="synonym">RvY_18886.1</name>
    <name evidence="3" type="ORF">RvY_18886</name>
</gene>
<dbReference type="Proteomes" id="UP000186922">
    <property type="component" value="Unassembled WGS sequence"/>
</dbReference>
<dbReference type="AlphaFoldDB" id="A0A1D1W8S4"/>
<dbReference type="InterPro" id="IPR044095">
    <property type="entry name" value="ADCK2_dom"/>
</dbReference>
<dbReference type="OrthoDB" id="427480at2759"/>
<reference evidence="3 4" key="1">
    <citation type="journal article" date="2016" name="Nat. Commun.">
        <title>Extremotolerant tardigrade genome and improved radiotolerance of human cultured cells by tardigrade-unique protein.</title>
        <authorList>
            <person name="Hashimoto T."/>
            <person name="Horikawa D.D."/>
            <person name="Saito Y."/>
            <person name="Kuwahara H."/>
            <person name="Kozuka-Hata H."/>
            <person name="Shin-I T."/>
            <person name="Minakuchi Y."/>
            <person name="Ohishi K."/>
            <person name="Motoyama A."/>
            <person name="Aizu T."/>
            <person name="Enomoto A."/>
            <person name="Kondo K."/>
            <person name="Tanaka S."/>
            <person name="Hara Y."/>
            <person name="Koshikawa S."/>
            <person name="Sagara H."/>
            <person name="Miura T."/>
            <person name="Yokobori S."/>
            <person name="Miyagawa K."/>
            <person name="Suzuki Y."/>
            <person name="Kubo T."/>
            <person name="Oyama M."/>
            <person name="Kohara Y."/>
            <person name="Fujiyama A."/>
            <person name="Arakawa K."/>
            <person name="Katayama T."/>
            <person name="Toyoda A."/>
            <person name="Kunieda T."/>
        </authorList>
    </citation>
    <scope>NUCLEOTIDE SEQUENCE [LARGE SCALE GENOMIC DNA]</scope>
    <source>
        <strain evidence="3 4">YOKOZUNA-1</strain>
    </source>
</reference>
<dbReference type="CDD" id="cd13971">
    <property type="entry name" value="ADCK2-like"/>
    <property type="match status" value="1"/>
</dbReference>
<evidence type="ECO:0000313" key="4">
    <source>
        <dbReference type="Proteomes" id="UP000186922"/>
    </source>
</evidence>
<dbReference type="PANTHER" id="PTHR45890:SF1">
    <property type="entry name" value="AARF DOMAIN CONTAINING KINASE 2"/>
    <property type="match status" value="1"/>
</dbReference>
<dbReference type="GO" id="GO:0005739">
    <property type="term" value="C:mitochondrion"/>
    <property type="evidence" value="ECO:0007669"/>
    <property type="project" value="TreeGrafter"/>
</dbReference>
<proteinExistence type="inferred from homology"/>
<dbReference type="EMBL" id="BDGG01000021">
    <property type="protein sequence ID" value="GAV09323.1"/>
    <property type="molecule type" value="Genomic_DNA"/>
</dbReference>
<dbReference type="SUPFAM" id="SSF56112">
    <property type="entry name" value="Protein kinase-like (PK-like)"/>
    <property type="match status" value="1"/>
</dbReference>
<dbReference type="InterPro" id="IPR004147">
    <property type="entry name" value="ABC1_dom"/>
</dbReference>
<feature type="domain" description="ABC1 atypical kinase-like" evidence="2">
    <location>
        <begin position="298"/>
        <end position="514"/>
    </location>
</feature>
<evidence type="ECO:0000256" key="1">
    <source>
        <dbReference type="ARBA" id="ARBA00009670"/>
    </source>
</evidence>
<comment type="caution">
    <text evidence="3">The sequence shown here is derived from an EMBL/GenBank/DDBJ whole genome shotgun (WGS) entry which is preliminary data.</text>
</comment>
<comment type="similarity">
    <text evidence="1">Belongs to the protein kinase superfamily. ADCK protein kinase family.</text>
</comment>
<name>A0A1D1W8S4_RAMVA</name>
<dbReference type="PANTHER" id="PTHR45890">
    <property type="entry name" value="AARF DOMAIN CONTAINING KINASE 2 (PREDICTED)"/>
    <property type="match status" value="1"/>
</dbReference>
<evidence type="ECO:0000313" key="3">
    <source>
        <dbReference type="EMBL" id="GAV09323.1"/>
    </source>
</evidence>
<sequence>MHGQAILSLSVNLQRWRRCRMLPCLPILWASRRKAASVMRRWLRNGTVVRWSTPLSPRRRTYVLGFALGTIQMPFSAAMASYDHSQLPAVLPTSRKIARREKERRGAMALIMRQPWMVLVLSLRCIRLGLMYLPLLIVYPLMIQTPALKMLWLRALLKAFEWSGPTFMKFGQWMSTRRDIFSPQLCAVFSSLHRSTPPHSFRSTKRRMKAAFGSSWKEYIVFEGANPRPIGSGCVGQVYKVKVDMAKLKTQSDDTLALPSGQANSAAFAPFDITPCTALPLLPPSSQAASTETTAYVDAALKILHPNIHYRVNRDLIILEVGATILEFLFKDLKWLRIRDSVIEFGSLMNRQLDLRVEAQNLLHFHRNFAHFPSVRFPLPHFPFVSQGVLLESWEEGIPIGDFVDKQVPPMVRKELASIGVEVLLKMTFIDNFVHADMHPGNLMVRNVSGSSSKEAMDMPAAKLVYEDVGDVLLVGMQKASHPFQLVILDAGLTASLSQYDFDSFRGVFAAVVRGAGDVVADKFLFHAAADACTDRVAFKKELSKLVHEARSKELSLSQVDVGELLQDLFSILVKYQVKLESNFISIMLGIMVLEGLGRSLDPDLDLLEKARPVLLRKMIF</sequence>
<dbReference type="Pfam" id="PF03109">
    <property type="entry name" value="ABC1"/>
    <property type="match status" value="1"/>
</dbReference>
<dbReference type="InterPro" id="IPR052402">
    <property type="entry name" value="ADCK_kinase"/>
</dbReference>
<dbReference type="STRING" id="947166.A0A1D1W8S4"/>
<dbReference type="InterPro" id="IPR011009">
    <property type="entry name" value="Kinase-like_dom_sf"/>
</dbReference>
<keyword evidence="4" id="KW-1185">Reference proteome</keyword>
<evidence type="ECO:0000259" key="2">
    <source>
        <dbReference type="Pfam" id="PF03109"/>
    </source>
</evidence>
<protein>
    <recommendedName>
        <fullName evidence="2">ABC1 atypical kinase-like domain-containing protein</fullName>
    </recommendedName>
</protein>